<dbReference type="SUPFAM" id="SSF54768">
    <property type="entry name" value="dsRNA-binding domain-like"/>
    <property type="match status" value="1"/>
</dbReference>
<dbReference type="InterPro" id="IPR020568">
    <property type="entry name" value="Ribosomal_Su5_D2-typ_SF"/>
</dbReference>
<evidence type="ECO:0000256" key="2">
    <source>
        <dbReference type="ARBA" id="ARBA00008945"/>
    </source>
</evidence>
<evidence type="ECO:0000256" key="8">
    <source>
        <dbReference type="PROSITE-ProRule" id="PRU00268"/>
    </source>
</evidence>
<dbReference type="VEuPathDB" id="FungiDB:MAPG_00037"/>
<dbReference type="PROSITE" id="PS50881">
    <property type="entry name" value="S5_DSRBD"/>
    <property type="match status" value="1"/>
</dbReference>
<reference evidence="12" key="5">
    <citation type="submission" date="2015-06" db="UniProtKB">
        <authorList>
            <consortium name="EnsemblFungi"/>
        </authorList>
    </citation>
    <scope>IDENTIFICATION</scope>
    <source>
        <strain evidence="12">ATCC 64411</strain>
    </source>
</reference>
<keyword evidence="5 8" id="KW-0687">Ribonucleoprotein</keyword>
<reference evidence="11" key="1">
    <citation type="submission" date="2010-05" db="EMBL/GenBank/DDBJ databases">
        <title>The Genome Sequence of Magnaporthe poae strain ATCC 64411.</title>
        <authorList>
            <consortium name="The Broad Institute Genome Sequencing Platform"/>
            <consortium name="Broad Institute Genome Sequencing Center for Infectious Disease"/>
            <person name="Ma L.-J."/>
            <person name="Dead R."/>
            <person name="Young S."/>
            <person name="Zeng Q."/>
            <person name="Koehrsen M."/>
            <person name="Alvarado L."/>
            <person name="Berlin A."/>
            <person name="Chapman S.B."/>
            <person name="Chen Z."/>
            <person name="Freedman E."/>
            <person name="Gellesch M."/>
            <person name="Goldberg J."/>
            <person name="Griggs A."/>
            <person name="Gujja S."/>
            <person name="Heilman E.R."/>
            <person name="Heiman D."/>
            <person name="Hepburn T."/>
            <person name="Howarth C."/>
            <person name="Jen D."/>
            <person name="Larson L."/>
            <person name="Mehta T."/>
            <person name="Neiman D."/>
            <person name="Pearson M."/>
            <person name="Roberts A."/>
            <person name="Saif S."/>
            <person name="Shea T."/>
            <person name="Shenoy N."/>
            <person name="Sisk P."/>
            <person name="Stolte C."/>
            <person name="Sykes S."/>
            <person name="Walk T."/>
            <person name="White J."/>
            <person name="Yandava C."/>
            <person name="Haas B."/>
            <person name="Nusbaum C."/>
            <person name="Birren B."/>
        </authorList>
    </citation>
    <scope>NUCLEOTIDE SEQUENCE</scope>
    <source>
        <strain evidence="11">ATCC 64411</strain>
    </source>
</reference>
<dbReference type="Pfam" id="PF00333">
    <property type="entry name" value="Ribosomal_S5"/>
    <property type="match status" value="1"/>
</dbReference>
<dbReference type="FunFam" id="3.30.160.20:FF:000022">
    <property type="entry name" value="28S ribosomal protein S5, mitochondrial"/>
    <property type="match status" value="1"/>
</dbReference>
<dbReference type="EMBL" id="GL876966">
    <property type="protein sequence ID" value="KLU80941.1"/>
    <property type="molecule type" value="Genomic_DNA"/>
</dbReference>
<dbReference type="Gene3D" id="3.30.160.20">
    <property type="match status" value="1"/>
</dbReference>
<reference evidence="12" key="4">
    <citation type="journal article" date="2015" name="G3 (Bethesda)">
        <title>Genome sequences of three phytopathogenic species of the Magnaporthaceae family of fungi.</title>
        <authorList>
            <person name="Okagaki L.H."/>
            <person name="Nunes C.C."/>
            <person name="Sailsbery J."/>
            <person name="Clay B."/>
            <person name="Brown D."/>
            <person name="John T."/>
            <person name="Oh Y."/>
            <person name="Young N."/>
            <person name="Fitzgerald M."/>
            <person name="Haas B.J."/>
            <person name="Zeng Q."/>
            <person name="Young S."/>
            <person name="Adiconis X."/>
            <person name="Fan L."/>
            <person name="Levin J.Z."/>
            <person name="Mitchell T.K."/>
            <person name="Okubara P.A."/>
            <person name="Farman M.L."/>
            <person name="Kohn L.M."/>
            <person name="Birren B."/>
            <person name="Ma L.-J."/>
            <person name="Dean R.A."/>
        </authorList>
    </citation>
    <scope>NUCLEOTIDE SEQUENCE</scope>
    <source>
        <strain evidence="12">ATCC 64411 / 73-15</strain>
    </source>
</reference>
<dbReference type="InterPro" id="IPR013810">
    <property type="entry name" value="Ribosomal_uS5_N"/>
</dbReference>
<proteinExistence type="inferred from homology"/>
<evidence type="ECO:0000259" key="10">
    <source>
        <dbReference type="PROSITE" id="PS50881"/>
    </source>
</evidence>
<evidence type="ECO:0000313" key="12">
    <source>
        <dbReference type="EnsemblFungi" id="MAPG_00037T0"/>
    </source>
</evidence>
<reference evidence="13" key="2">
    <citation type="submission" date="2010-05" db="EMBL/GenBank/DDBJ databases">
        <title>The genome sequence of Magnaporthe poae strain ATCC 64411.</title>
        <authorList>
            <person name="Ma L.-J."/>
            <person name="Dead R."/>
            <person name="Young S."/>
            <person name="Zeng Q."/>
            <person name="Koehrsen M."/>
            <person name="Alvarado L."/>
            <person name="Berlin A."/>
            <person name="Chapman S.B."/>
            <person name="Chen Z."/>
            <person name="Freedman E."/>
            <person name="Gellesch M."/>
            <person name="Goldberg J."/>
            <person name="Griggs A."/>
            <person name="Gujja S."/>
            <person name="Heilman E.R."/>
            <person name="Heiman D."/>
            <person name="Hepburn T."/>
            <person name="Howarth C."/>
            <person name="Jen D."/>
            <person name="Larson L."/>
            <person name="Mehta T."/>
            <person name="Neiman D."/>
            <person name="Pearson M."/>
            <person name="Roberts A."/>
            <person name="Saif S."/>
            <person name="Shea T."/>
            <person name="Shenoy N."/>
            <person name="Sisk P."/>
            <person name="Stolte C."/>
            <person name="Sykes S."/>
            <person name="Walk T."/>
            <person name="White J."/>
            <person name="Yandava C."/>
            <person name="Haas B."/>
            <person name="Nusbaum C."/>
            <person name="Birren B."/>
        </authorList>
    </citation>
    <scope>NUCLEOTIDE SEQUENCE [LARGE SCALE GENOMIC DNA]</scope>
    <source>
        <strain evidence="13">ATCC 64411 / 73-15</strain>
    </source>
</reference>
<sequence>MSAAAVRGLLSRRCLATANTRPTTAAAAAAAAAIASEPSASSSSSSIMAGPTTDGRQQRRALHCSAPLSARRRPRFKSVQAEKMGLTTPKKVDEFTAKHFPDYTEADLAKLAETSSWIAAGLVQFGPTYREGYAKRHNVHLSNRVVNNDLSTVMPIVDKRARPKGAPDTRARFMSADEFTDDFLEWLQGFVPADVNLEGMSEDELAAAIDKYAPSNLDVFKYFNERSSMTDGGRGSNSAEAPALMDKVPGVAGRYKRQSDAEDRGMDEAGVYQELKKMTGLTVPQMIEMPSKFLVQRSVVNQTRLGKIQSWHVMCLVGNNNGRIGLGEAKSTELMTARTKSRLQAIKNMMPIRRYENRTIFGKAEAKVSGTIVQMFSRPPGFGLRVSHRIFEICRLAGIKDLSARIPRSRCPMNTVKATLKCLTEQVDPEAIAIGRGRKMVDVRKVYYGGAVY</sequence>
<dbReference type="Gene3D" id="3.30.230.10">
    <property type="match status" value="1"/>
</dbReference>
<evidence type="ECO:0000256" key="3">
    <source>
        <dbReference type="ARBA" id="ARBA00022980"/>
    </source>
</evidence>
<dbReference type="OrthoDB" id="309483at2759"/>
<dbReference type="AlphaFoldDB" id="A0A0C4DJX8"/>
<dbReference type="FunFam" id="3.30.230.10:FF:000002">
    <property type="entry name" value="30S ribosomal protein S5"/>
    <property type="match status" value="1"/>
</dbReference>
<evidence type="ECO:0000256" key="5">
    <source>
        <dbReference type="ARBA" id="ARBA00023274"/>
    </source>
</evidence>
<dbReference type="EnsemblFungi" id="MAPG_00037T0">
    <property type="protein sequence ID" value="MAPG_00037T0"/>
    <property type="gene ID" value="MAPG_00037"/>
</dbReference>
<dbReference type="STRING" id="644358.A0A0C4DJX8"/>
<evidence type="ECO:0000256" key="1">
    <source>
        <dbReference type="ARBA" id="ARBA00004173"/>
    </source>
</evidence>
<keyword evidence="4" id="KW-0496">Mitochondrion</keyword>
<dbReference type="EMBL" id="ADBL01000010">
    <property type="status" value="NOT_ANNOTATED_CDS"/>
    <property type="molecule type" value="Genomic_DNA"/>
</dbReference>
<reference evidence="11" key="3">
    <citation type="submission" date="2011-03" db="EMBL/GenBank/DDBJ databases">
        <title>Annotation of Magnaporthe poae ATCC 64411.</title>
        <authorList>
            <person name="Ma L.-J."/>
            <person name="Dead R."/>
            <person name="Young S.K."/>
            <person name="Zeng Q."/>
            <person name="Gargeya S."/>
            <person name="Fitzgerald M."/>
            <person name="Haas B."/>
            <person name="Abouelleil A."/>
            <person name="Alvarado L."/>
            <person name="Arachchi H.M."/>
            <person name="Berlin A."/>
            <person name="Brown A."/>
            <person name="Chapman S.B."/>
            <person name="Chen Z."/>
            <person name="Dunbar C."/>
            <person name="Freedman E."/>
            <person name="Gearin G."/>
            <person name="Gellesch M."/>
            <person name="Goldberg J."/>
            <person name="Griggs A."/>
            <person name="Gujja S."/>
            <person name="Heiman D."/>
            <person name="Howarth C."/>
            <person name="Larson L."/>
            <person name="Lui A."/>
            <person name="MacDonald P.J.P."/>
            <person name="Mehta T."/>
            <person name="Montmayeur A."/>
            <person name="Murphy C."/>
            <person name="Neiman D."/>
            <person name="Pearson M."/>
            <person name="Priest M."/>
            <person name="Roberts A."/>
            <person name="Saif S."/>
            <person name="Shea T."/>
            <person name="Shenoy N."/>
            <person name="Sisk P."/>
            <person name="Stolte C."/>
            <person name="Sykes S."/>
            <person name="Yandava C."/>
            <person name="Wortman J."/>
            <person name="Nusbaum C."/>
            <person name="Birren B."/>
        </authorList>
    </citation>
    <scope>NUCLEOTIDE SEQUENCE</scope>
    <source>
        <strain evidence="11">ATCC 64411</strain>
    </source>
</reference>
<dbReference type="PANTHER" id="PTHR48277:SF1">
    <property type="entry name" value="MITOCHONDRIAL RIBOSOMAL PROTEIN S5"/>
    <property type="match status" value="1"/>
</dbReference>
<protein>
    <recommendedName>
        <fullName evidence="6">Small ribosomal subunit protein uS5m</fullName>
    </recommendedName>
    <alternativeName>
        <fullName evidence="7">28S ribosomal protein S5, mitochondrial</fullName>
    </alternativeName>
</protein>
<dbReference type="InterPro" id="IPR014721">
    <property type="entry name" value="Ribsml_uS5_D2-typ_fold_subgr"/>
</dbReference>
<keyword evidence="3 8" id="KW-0689">Ribosomal protein</keyword>
<keyword evidence="13" id="KW-1185">Reference proteome</keyword>
<dbReference type="PANTHER" id="PTHR48277">
    <property type="entry name" value="MITOCHONDRIAL RIBOSOMAL PROTEIN S5"/>
    <property type="match status" value="1"/>
</dbReference>
<dbReference type="InterPro" id="IPR000851">
    <property type="entry name" value="Ribosomal_uS5"/>
</dbReference>
<dbReference type="GO" id="GO:0003723">
    <property type="term" value="F:RNA binding"/>
    <property type="evidence" value="ECO:0007669"/>
    <property type="project" value="InterPro"/>
</dbReference>
<dbReference type="Proteomes" id="UP000011715">
    <property type="component" value="Unassembled WGS sequence"/>
</dbReference>
<dbReference type="GO" id="GO:0005743">
    <property type="term" value="C:mitochondrial inner membrane"/>
    <property type="evidence" value="ECO:0007669"/>
    <property type="project" value="UniProtKB-ARBA"/>
</dbReference>
<evidence type="ECO:0000256" key="4">
    <source>
        <dbReference type="ARBA" id="ARBA00023128"/>
    </source>
</evidence>
<dbReference type="eggNOG" id="KOG2646">
    <property type="taxonomic scope" value="Eukaryota"/>
</dbReference>
<dbReference type="OMA" id="HRIFEIC"/>
<name>A0A0C4DJX8_MAGP6</name>
<dbReference type="Pfam" id="PF03719">
    <property type="entry name" value="Ribosomal_S5_C"/>
    <property type="match status" value="1"/>
</dbReference>
<evidence type="ECO:0000256" key="6">
    <source>
        <dbReference type="ARBA" id="ARBA00039335"/>
    </source>
</evidence>
<comment type="subcellular location">
    <subcellularLocation>
        <location evidence="1">Mitochondrion</location>
    </subcellularLocation>
</comment>
<dbReference type="InterPro" id="IPR005324">
    <property type="entry name" value="Ribosomal_uS5_C"/>
</dbReference>
<dbReference type="GO" id="GO:0006412">
    <property type="term" value="P:translation"/>
    <property type="evidence" value="ECO:0007669"/>
    <property type="project" value="InterPro"/>
</dbReference>
<comment type="similarity">
    <text evidence="2 9">Belongs to the universal ribosomal protein uS5 family.</text>
</comment>
<dbReference type="SUPFAM" id="SSF54211">
    <property type="entry name" value="Ribosomal protein S5 domain 2-like"/>
    <property type="match status" value="1"/>
</dbReference>
<accession>A0A0C4DJX8</accession>
<gene>
    <name evidence="11" type="ORF">MAPG_00037</name>
</gene>
<evidence type="ECO:0000313" key="11">
    <source>
        <dbReference type="EMBL" id="KLU80941.1"/>
    </source>
</evidence>
<organism evidence="12 13">
    <name type="scientific">Magnaporthiopsis poae (strain ATCC 64411 / 73-15)</name>
    <name type="common">Kentucky bluegrass fungus</name>
    <name type="synonym">Magnaporthe poae</name>
    <dbReference type="NCBI Taxonomy" id="644358"/>
    <lineage>
        <taxon>Eukaryota</taxon>
        <taxon>Fungi</taxon>
        <taxon>Dikarya</taxon>
        <taxon>Ascomycota</taxon>
        <taxon>Pezizomycotina</taxon>
        <taxon>Sordariomycetes</taxon>
        <taxon>Sordariomycetidae</taxon>
        <taxon>Magnaporthales</taxon>
        <taxon>Magnaporthaceae</taxon>
        <taxon>Magnaporthiopsis</taxon>
    </lineage>
</organism>
<feature type="domain" description="S5 DRBM" evidence="10">
    <location>
        <begin position="289"/>
        <end position="352"/>
    </location>
</feature>
<dbReference type="GO" id="GO:0003735">
    <property type="term" value="F:structural constituent of ribosome"/>
    <property type="evidence" value="ECO:0007669"/>
    <property type="project" value="UniProtKB-UniRule"/>
</dbReference>
<evidence type="ECO:0000313" key="13">
    <source>
        <dbReference type="Proteomes" id="UP000011715"/>
    </source>
</evidence>
<evidence type="ECO:0000256" key="9">
    <source>
        <dbReference type="RuleBase" id="RU003823"/>
    </source>
</evidence>
<evidence type="ECO:0000256" key="7">
    <source>
        <dbReference type="ARBA" id="ARBA00041606"/>
    </source>
</evidence>
<dbReference type="GO" id="GO:0005763">
    <property type="term" value="C:mitochondrial small ribosomal subunit"/>
    <property type="evidence" value="ECO:0007669"/>
    <property type="project" value="UniProtKB-ARBA"/>
</dbReference>